<dbReference type="RefSeq" id="WP_273937466.1">
    <property type="nucleotide sequence ID" value="NZ_CP097263.1"/>
</dbReference>
<dbReference type="Proteomes" id="UP001589810">
    <property type="component" value="Unassembled WGS sequence"/>
</dbReference>
<keyword evidence="1" id="KW-0732">Signal</keyword>
<organism evidence="2 3">
    <name type="scientific">Kutzneria chonburiensis</name>
    <dbReference type="NCBI Taxonomy" id="1483604"/>
    <lineage>
        <taxon>Bacteria</taxon>
        <taxon>Bacillati</taxon>
        <taxon>Actinomycetota</taxon>
        <taxon>Actinomycetes</taxon>
        <taxon>Pseudonocardiales</taxon>
        <taxon>Pseudonocardiaceae</taxon>
        <taxon>Kutzneria</taxon>
    </lineage>
</organism>
<name>A0ABV6N4L1_9PSEU</name>
<reference evidence="2 3" key="1">
    <citation type="submission" date="2024-09" db="EMBL/GenBank/DDBJ databases">
        <authorList>
            <person name="Sun Q."/>
            <person name="Mori K."/>
        </authorList>
    </citation>
    <scope>NUCLEOTIDE SEQUENCE [LARGE SCALE GENOMIC DNA]</scope>
    <source>
        <strain evidence="2 3">TBRC 1432</strain>
    </source>
</reference>
<evidence type="ECO:0000313" key="2">
    <source>
        <dbReference type="EMBL" id="MFC0547227.1"/>
    </source>
</evidence>
<evidence type="ECO:0000313" key="3">
    <source>
        <dbReference type="Proteomes" id="UP001589810"/>
    </source>
</evidence>
<dbReference type="PROSITE" id="PS51257">
    <property type="entry name" value="PROKAR_LIPOPROTEIN"/>
    <property type="match status" value="1"/>
</dbReference>
<protein>
    <recommendedName>
        <fullName evidence="4">Lipoprotein</fullName>
    </recommendedName>
</protein>
<dbReference type="PANTHER" id="PTHR39335:SF1">
    <property type="entry name" value="BLL4220 PROTEIN"/>
    <property type="match status" value="1"/>
</dbReference>
<feature type="chain" id="PRO_5047263185" description="Lipoprotein" evidence="1">
    <location>
        <begin position="32"/>
        <end position="196"/>
    </location>
</feature>
<proteinExistence type="predicted"/>
<dbReference type="InterPro" id="IPR005297">
    <property type="entry name" value="Lipoprotein_repeat"/>
</dbReference>
<evidence type="ECO:0000256" key="1">
    <source>
        <dbReference type="SAM" id="SignalP"/>
    </source>
</evidence>
<evidence type="ECO:0008006" key="4">
    <source>
        <dbReference type="Google" id="ProtNLM"/>
    </source>
</evidence>
<gene>
    <name evidence="2" type="ORF">ACFFH7_37355</name>
</gene>
<sequence length="196" mass="20715">MRLTNVIISSSLLVTAMITMTACSIGGTPQAADVKPVEQVVTLPTPSAVPPPTVAKTQRLVQIFSGPSDQPMTQDAHDVVLRATTSEKIGTFLTDGNGMTLYMFTKDTNKKPTCLNDCANTWRPLLIASPGKIYPDGLDPQAVGYVERPEGTCQVTVNGQPVYYFSGDKAPGDINGQGVKGTWFAVTPTGGPAQGK</sequence>
<dbReference type="EMBL" id="JBHLUD010000013">
    <property type="protein sequence ID" value="MFC0547227.1"/>
    <property type="molecule type" value="Genomic_DNA"/>
</dbReference>
<accession>A0ABV6N4L1</accession>
<feature type="signal peptide" evidence="1">
    <location>
        <begin position="1"/>
        <end position="31"/>
    </location>
</feature>
<comment type="caution">
    <text evidence="2">The sequence shown here is derived from an EMBL/GenBank/DDBJ whole genome shotgun (WGS) entry which is preliminary data.</text>
</comment>
<dbReference type="PANTHER" id="PTHR39335">
    <property type="entry name" value="BLL4220 PROTEIN"/>
    <property type="match status" value="1"/>
</dbReference>
<keyword evidence="3" id="KW-1185">Reference proteome</keyword>
<dbReference type="Pfam" id="PF03640">
    <property type="entry name" value="Lipoprotein_15"/>
    <property type="match status" value="2"/>
</dbReference>